<name>A0A6S6U073_9BACT</name>
<sequence>DNQTNTIFQRSNVLTLLRGEPELSVATARINKGSA</sequence>
<dbReference type="AlphaFoldDB" id="A0A6S6U073"/>
<protein>
    <submittedName>
        <fullName evidence="1">Uncharacterized protein</fullName>
    </submittedName>
</protein>
<dbReference type="EMBL" id="CACVAQ010000300">
    <property type="protein sequence ID" value="CAA6821688.1"/>
    <property type="molecule type" value="Genomic_DNA"/>
</dbReference>
<gene>
    <name evidence="1" type="ORF">HELGO_WM45675</name>
</gene>
<organism evidence="1">
    <name type="scientific">uncultured Aureispira sp</name>
    <dbReference type="NCBI Taxonomy" id="1331704"/>
    <lineage>
        <taxon>Bacteria</taxon>
        <taxon>Pseudomonadati</taxon>
        <taxon>Bacteroidota</taxon>
        <taxon>Saprospiria</taxon>
        <taxon>Saprospirales</taxon>
        <taxon>Saprospiraceae</taxon>
        <taxon>Aureispira</taxon>
        <taxon>environmental samples</taxon>
    </lineage>
</organism>
<feature type="non-terminal residue" evidence="1">
    <location>
        <position position="1"/>
    </location>
</feature>
<accession>A0A6S6U073</accession>
<evidence type="ECO:0000313" key="1">
    <source>
        <dbReference type="EMBL" id="CAA6821688.1"/>
    </source>
</evidence>
<reference evidence="1" key="1">
    <citation type="submission" date="2020-01" db="EMBL/GenBank/DDBJ databases">
        <authorList>
            <person name="Meier V. D."/>
            <person name="Meier V D."/>
        </authorList>
    </citation>
    <scope>NUCLEOTIDE SEQUENCE</scope>
    <source>
        <strain evidence="1">HLG_WM_MAG_10</strain>
    </source>
</reference>
<proteinExistence type="predicted"/>